<evidence type="ECO:0000256" key="3">
    <source>
        <dbReference type="ARBA" id="ARBA00022692"/>
    </source>
</evidence>
<comment type="caution">
    <text evidence="9">The sequence shown here is derived from an EMBL/GenBank/DDBJ whole genome shotgun (WGS) entry which is preliminary data.</text>
</comment>
<feature type="transmembrane region" description="Helical" evidence="6">
    <location>
        <begin position="247"/>
        <end position="265"/>
    </location>
</feature>
<feature type="transmembrane region" description="Helical" evidence="6">
    <location>
        <begin position="56"/>
        <end position="74"/>
    </location>
</feature>
<keyword evidence="4 6" id="KW-1133">Transmembrane helix</keyword>
<dbReference type="EMBL" id="JPFK01000007">
    <property type="protein sequence ID" value="KFB00860.1"/>
    <property type="molecule type" value="Genomic_DNA"/>
</dbReference>
<reference evidence="9 10" key="1">
    <citation type="journal article" date="2014" name="Genome Announc.">
        <title>Draft Genome Sequence of the Algicidal Bacterium Mangrovimonas yunxiaonensis Strain LY01.</title>
        <authorList>
            <person name="Li Y."/>
            <person name="Zhu H."/>
            <person name="Li C."/>
            <person name="Zhang H."/>
            <person name="Chen Z."/>
            <person name="Zheng W."/>
            <person name="Xu H."/>
            <person name="Zheng T."/>
        </authorList>
    </citation>
    <scope>NUCLEOTIDE SEQUENCE [LARGE SCALE GENOMIC DNA]</scope>
    <source>
        <strain evidence="9 10">LY01</strain>
    </source>
</reference>
<dbReference type="Proteomes" id="UP000028521">
    <property type="component" value="Unassembled WGS sequence"/>
</dbReference>
<feature type="transmembrane region" description="Helical" evidence="6">
    <location>
        <begin position="764"/>
        <end position="787"/>
    </location>
</feature>
<feature type="domain" description="DUF7088" evidence="8">
    <location>
        <begin position="272"/>
        <end position="379"/>
    </location>
</feature>
<protein>
    <submittedName>
        <fullName evidence="9">Gliding motility protein GldG</fullName>
    </submittedName>
</protein>
<dbReference type="RefSeq" id="WP_036122793.1">
    <property type="nucleotide sequence ID" value="NZ_BMET01000004.1"/>
</dbReference>
<evidence type="ECO:0000256" key="4">
    <source>
        <dbReference type="ARBA" id="ARBA00022989"/>
    </source>
</evidence>
<feature type="transmembrane region" description="Helical" evidence="6">
    <location>
        <begin position="165"/>
        <end position="182"/>
    </location>
</feature>
<dbReference type="InterPro" id="IPR019863">
    <property type="entry name" value="Motility-assoc_ABC-rel_GldG"/>
</dbReference>
<dbReference type="STRING" id="1197477.IA57_10450"/>
<dbReference type="eggNOG" id="COG3225">
    <property type="taxonomic scope" value="Bacteria"/>
</dbReference>
<keyword evidence="3 6" id="KW-0812">Transmembrane</keyword>
<dbReference type="GO" id="GO:0005886">
    <property type="term" value="C:plasma membrane"/>
    <property type="evidence" value="ECO:0007669"/>
    <property type="project" value="UniProtKB-SubCell"/>
</dbReference>
<dbReference type="NCBIfam" id="TIGR03521">
    <property type="entry name" value="GldG"/>
    <property type="match status" value="1"/>
</dbReference>
<gene>
    <name evidence="9" type="ORF">IA57_10450</name>
</gene>
<dbReference type="AlphaFoldDB" id="A0A084TJH4"/>
<feature type="domain" description="ABC-type uncharacterised transport system" evidence="7">
    <location>
        <begin position="426"/>
        <end position="730"/>
    </location>
</feature>
<organism evidence="9 10">
    <name type="scientific">Mangrovimonas yunxiaonensis</name>
    <dbReference type="NCBI Taxonomy" id="1197477"/>
    <lineage>
        <taxon>Bacteria</taxon>
        <taxon>Pseudomonadati</taxon>
        <taxon>Bacteroidota</taxon>
        <taxon>Flavobacteriia</taxon>
        <taxon>Flavobacteriales</taxon>
        <taxon>Flavobacteriaceae</taxon>
        <taxon>Mangrovimonas</taxon>
    </lineage>
</organism>
<dbReference type="eggNOG" id="COG1277">
    <property type="taxonomic scope" value="Bacteria"/>
</dbReference>
<keyword evidence="10" id="KW-1185">Reference proteome</keyword>
<dbReference type="GO" id="GO:0140359">
    <property type="term" value="F:ABC-type transporter activity"/>
    <property type="evidence" value="ECO:0007669"/>
    <property type="project" value="InterPro"/>
</dbReference>
<dbReference type="NCBIfam" id="TIGR03518">
    <property type="entry name" value="ABC_perm_GldF"/>
    <property type="match status" value="1"/>
</dbReference>
<evidence type="ECO:0000256" key="2">
    <source>
        <dbReference type="ARBA" id="ARBA00022475"/>
    </source>
</evidence>
<evidence type="ECO:0000313" key="10">
    <source>
        <dbReference type="Proteomes" id="UP000028521"/>
    </source>
</evidence>
<feature type="transmembrane region" description="Helical" evidence="6">
    <location>
        <begin position="95"/>
        <end position="119"/>
    </location>
</feature>
<evidence type="ECO:0000256" key="5">
    <source>
        <dbReference type="ARBA" id="ARBA00023136"/>
    </source>
</evidence>
<dbReference type="OrthoDB" id="9777219at2"/>
<name>A0A084TJH4_9FLAO</name>
<feature type="transmembrane region" description="Helical" evidence="6">
    <location>
        <begin position="216"/>
        <end position="235"/>
    </location>
</feature>
<dbReference type="Pfam" id="PF12679">
    <property type="entry name" value="ABC2_membrane_2"/>
    <property type="match status" value="1"/>
</dbReference>
<evidence type="ECO:0000256" key="1">
    <source>
        <dbReference type="ARBA" id="ARBA00004651"/>
    </source>
</evidence>
<dbReference type="InterPro" id="IPR019196">
    <property type="entry name" value="ABC_transp_unknown"/>
</dbReference>
<dbReference type="InterPro" id="IPR051449">
    <property type="entry name" value="ABC-2_transporter_component"/>
</dbReference>
<evidence type="ECO:0000259" key="7">
    <source>
        <dbReference type="Pfam" id="PF09822"/>
    </source>
</evidence>
<keyword evidence="2" id="KW-1003">Cell membrane</keyword>
<accession>A0A084TJH4</accession>
<sequence>MFAILKKEINSFFASPIAYLVIAIFLLLNGLFLWLFKGEFNIIDSGFASLSPFFLLAPWILIFLIPAVTMRSFSEEKKQGTLELLLTKPIGLFKLVLGKFLGSFILIVIALTPTLLYVFTVHQLGNPVGNLDLGSTVGAYFGLLFLVASYTSMGIFSSAVTNNQIVAFILAVFLCFLFYIGFEGVADLISSILVEQLGISYHFKSIGRGVIDTRDIIYFLSVTALFLLITAMQINNRKKATKPLPKLVVWVLVILGLNVVGQYAYGRFDLTQDNRYTLDPATLNIISEAKTPIVVDVFLESDHFPSEFRRLQAETKQLLEEFSTKNKQIKFSFINPLEDEATKNKNIQQLTQRGLTPMQLAVETSGKSSYEVIFPWALASYNGTTVKIPLIKNKLGGSQQELVSHSVQHLEYAFADGFSKLIHPKRKKVAILKGNNQLEDKYLFDFVKTIRDYYYIAPFTLDSVAQAPKKTLDALKEYDLIISAKPTEAFTEHEKFVLDQYTMGGGKSLWLMDAVAMDQDSLYTNSGKAIATPRDLNLTDLFFKYGARINPVLVNDLYSAPITLAIGEGSEARFQQFPWFYSPLVNPLGDHPIVNNINLVKFDFANQIDTLKNAVKKTVLLQSSVLSRTDGVPREITLDMTTTEPDPKQYTKPNQNLAVLLEGEFTSAYANRIKPFSLDRDRDQSIATKMILIADGDVIKNELGKNGPLELGFDRGSGQLYGNKEFLLNCVNYLLDDNGLINIRSKEINVAFLDQEKIGQSKTMWQLINIVLPLVFLGLFGIVFNALRKRKYT</sequence>
<evidence type="ECO:0000313" key="9">
    <source>
        <dbReference type="EMBL" id="KFB00860.1"/>
    </source>
</evidence>
<comment type="subcellular location">
    <subcellularLocation>
        <location evidence="1">Cell membrane</location>
        <topology evidence="1">Multi-pass membrane protein</topology>
    </subcellularLocation>
</comment>
<dbReference type="Pfam" id="PF09822">
    <property type="entry name" value="ABC_transp_aux"/>
    <property type="match status" value="1"/>
</dbReference>
<feature type="transmembrane region" description="Helical" evidence="6">
    <location>
        <begin position="12"/>
        <end position="36"/>
    </location>
</feature>
<reference evidence="10" key="2">
    <citation type="submission" date="2014-07" db="EMBL/GenBank/DDBJ databases">
        <title>Genome sequence of Mangrovimonas yunxiaonensis.</title>
        <authorList>
            <person name="Li Y."/>
            <person name="Zheng T."/>
        </authorList>
    </citation>
    <scope>NUCLEOTIDE SEQUENCE [LARGE SCALE GENOMIC DNA]</scope>
    <source>
        <strain evidence="10">LY01</strain>
    </source>
</reference>
<keyword evidence="5 6" id="KW-0472">Membrane</keyword>
<evidence type="ECO:0000259" key="8">
    <source>
        <dbReference type="Pfam" id="PF23357"/>
    </source>
</evidence>
<dbReference type="PANTHER" id="PTHR30294">
    <property type="entry name" value="MEMBRANE COMPONENT OF ABC TRANSPORTER YHHJ-RELATED"/>
    <property type="match status" value="1"/>
</dbReference>
<dbReference type="PANTHER" id="PTHR30294:SF29">
    <property type="entry name" value="MULTIDRUG ABC TRANSPORTER PERMEASE YBHS-RELATED"/>
    <property type="match status" value="1"/>
</dbReference>
<dbReference type="Pfam" id="PF23357">
    <property type="entry name" value="DUF7088"/>
    <property type="match status" value="1"/>
</dbReference>
<dbReference type="InterPro" id="IPR019860">
    <property type="entry name" value="Motility-assoc_ABC_perm_GldF"/>
</dbReference>
<feature type="transmembrane region" description="Helical" evidence="6">
    <location>
        <begin position="139"/>
        <end position="158"/>
    </location>
</feature>
<evidence type="ECO:0000256" key="6">
    <source>
        <dbReference type="SAM" id="Phobius"/>
    </source>
</evidence>
<proteinExistence type="predicted"/>
<dbReference type="InterPro" id="IPR055396">
    <property type="entry name" value="DUF7088"/>
</dbReference>